<feature type="transmembrane region" description="Helical" evidence="8">
    <location>
        <begin position="176"/>
        <end position="198"/>
    </location>
</feature>
<feature type="transmembrane region" description="Helical" evidence="8">
    <location>
        <begin position="365"/>
        <end position="385"/>
    </location>
</feature>
<protein>
    <submittedName>
        <fullName evidence="9">Solute carrier family 19 member 3</fullName>
    </submittedName>
</protein>
<dbReference type="FunFam" id="1.20.1250.20:FF:000225">
    <property type="entry name" value="Solute carrier family 19 member 1"/>
    <property type="match status" value="1"/>
</dbReference>
<dbReference type="GO" id="GO:0090482">
    <property type="term" value="F:vitamin transmembrane transporter activity"/>
    <property type="evidence" value="ECO:0007669"/>
    <property type="project" value="InterPro"/>
</dbReference>
<dbReference type="Pfam" id="PF01770">
    <property type="entry name" value="Folate_carrier"/>
    <property type="match status" value="1"/>
</dbReference>
<dbReference type="InterPro" id="IPR002666">
    <property type="entry name" value="Folate_carrier"/>
</dbReference>
<keyword evidence="4 8" id="KW-0812">Transmembrane</keyword>
<feature type="transmembrane region" description="Helical" evidence="8">
    <location>
        <begin position="392"/>
        <end position="415"/>
    </location>
</feature>
<feature type="transmembrane region" description="Helical" evidence="8">
    <location>
        <begin position="66"/>
        <end position="85"/>
    </location>
</feature>
<dbReference type="AlphaFoldDB" id="A0A8B9KZY0"/>
<sequence>KTGEGRCLKMSVCVDMRSSGWVFPTALLSLYGFLANCRPAEPFLTPYLVGPKNISQHTVTNYLFPIWTYSYLSMLPVVFLLTDLLRYKPMIVLQGLFLVSNYLLLCFASSLPAITFLQFNFGVVTSTEVAYFSYIYSAIPPEHYQRATGFVRSAMLTGFTFGATLGQLLISLAGVSYFTVNAITLGLMGAAFIVSFNLPMPGRGVFFGSEVGEAADQLEEKPQDTDPGVTVGQTVKAKARWCSRGNLGCAGRRMWANIKESYSSKRLVYWSIWWALATANYGQVFNYVQLMWDHIEPSSTSSVYNGGVEAVCTLVGAAAAFSVGYMKVRWEVWGEFSLGVFSAVGAVCVFLIGLTNNIWVSYSGYVIFKASYMFLITITTFQIAANLSMECYALTFGINTFVALALQTVLTAVVVDDTALGLDIVTQFIIYGCCYGAISVLFLLRGLYTACAHYCSSRSSHTTQQIQITHTEGTDSLSTQM</sequence>
<feature type="transmembrane region" description="Helical" evidence="8">
    <location>
        <begin position="267"/>
        <end position="288"/>
    </location>
</feature>
<accession>A0A8B9KZY0</accession>
<evidence type="ECO:0000256" key="5">
    <source>
        <dbReference type="ARBA" id="ARBA00022989"/>
    </source>
</evidence>
<organism evidence="9 10">
    <name type="scientific">Astyanax mexicanus</name>
    <name type="common">Blind cave fish</name>
    <name type="synonym">Astyanax fasciatus mexicanus</name>
    <dbReference type="NCBI Taxonomy" id="7994"/>
    <lineage>
        <taxon>Eukaryota</taxon>
        <taxon>Metazoa</taxon>
        <taxon>Chordata</taxon>
        <taxon>Craniata</taxon>
        <taxon>Vertebrata</taxon>
        <taxon>Euteleostomi</taxon>
        <taxon>Actinopterygii</taxon>
        <taxon>Neopterygii</taxon>
        <taxon>Teleostei</taxon>
        <taxon>Ostariophysi</taxon>
        <taxon>Characiformes</taxon>
        <taxon>Characoidei</taxon>
        <taxon>Acestrorhamphidae</taxon>
        <taxon>Acestrorhamphinae</taxon>
        <taxon>Astyanax</taxon>
    </lineage>
</organism>
<evidence type="ECO:0000313" key="10">
    <source>
        <dbReference type="Proteomes" id="UP000694621"/>
    </source>
</evidence>
<dbReference type="GO" id="GO:0005886">
    <property type="term" value="C:plasma membrane"/>
    <property type="evidence" value="ECO:0007669"/>
    <property type="project" value="UniProtKB-UniRule"/>
</dbReference>
<feature type="transmembrane region" description="Helical" evidence="8">
    <location>
        <begin position="92"/>
        <end position="111"/>
    </location>
</feature>
<dbReference type="PANTHER" id="PTHR10686">
    <property type="entry name" value="FOLATE TRANSPORTER"/>
    <property type="match status" value="1"/>
</dbReference>
<evidence type="ECO:0000256" key="6">
    <source>
        <dbReference type="ARBA" id="ARBA00023136"/>
    </source>
</evidence>
<proteinExistence type="inferred from homology"/>
<evidence type="ECO:0000256" key="2">
    <source>
        <dbReference type="ARBA" id="ARBA00005773"/>
    </source>
</evidence>
<evidence type="ECO:0000313" key="9">
    <source>
        <dbReference type="Ensembl" id="ENSAMXP00005044791.1"/>
    </source>
</evidence>
<evidence type="ECO:0000256" key="4">
    <source>
        <dbReference type="ARBA" id="ARBA00022692"/>
    </source>
</evidence>
<dbReference type="PANTHER" id="PTHR10686:SF38">
    <property type="entry name" value="THIAMINE TRANSPORTER 2 ISOFORM X1"/>
    <property type="match status" value="1"/>
</dbReference>
<dbReference type="Gene3D" id="1.20.1250.20">
    <property type="entry name" value="MFS general substrate transporter like domains"/>
    <property type="match status" value="1"/>
</dbReference>
<feature type="transmembrane region" description="Helical" evidence="8">
    <location>
        <begin position="308"/>
        <end position="326"/>
    </location>
</feature>
<evidence type="ECO:0000256" key="1">
    <source>
        <dbReference type="ARBA" id="ARBA00004141"/>
    </source>
</evidence>
<feature type="transmembrane region" description="Helical" evidence="8">
    <location>
        <begin position="149"/>
        <end position="170"/>
    </location>
</feature>
<evidence type="ECO:0000256" key="8">
    <source>
        <dbReference type="SAM" id="Phobius"/>
    </source>
</evidence>
<comment type="subcellular location">
    <subcellularLocation>
        <location evidence="1 7">Membrane</location>
        <topology evidence="1 7">Multi-pass membrane protein</topology>
    </subcellularLocation>
</comment>
<dbReference type="SUPFAM" id="SSF103473">
    <property type="entry name" value="MFS general substrate transporter"/>
    <property type="match status" value="1"/>
</dbReference>
<reference evidence="9" key="1">
    <citation type="submission" date="2025-08" db="UniProtKB">
        <authorList>
            <consortium name="Ensembl"/>
        </authorList>
    </citation>
    <scope>IDENTIFICATION</scope>
</reference>
<name>A0A8B9KZY0_ASTMX</name>
<feature type="transmembrane region" description="Helical" evidence="8">
    <location>
        <begin position="338"/>
        <end position="359"/>
    </location>
</feature>
<dbReference type="Proteomes" id="UP000694621">
    <property type="component" value="Unplaced"/>
</dbReference>
<evidence type="ECO:0000256" key="3">
    <source>
        <dbReference type="ARBA" id="ARBA00022448"/>
    </source>
</evidence>
<dbReference type="Ensembl" id="ENSAMXT00005048669.1">
    <property type="protein sequence ID" value="ENSAMXP00005044791.1"/>
    <property type="gene ID" value="ENSAMXG00005020729.1"/>
</dbReference>
<keyword evidence="3 7" id="KW-0813">Transport</keyword>
<keyword evidence="5 8" id="KW-1133">Transmembrane helix</keyword>
<evidence type="ECO:0000256" key="7">
    <source>
        <dbReference type="PIRNR" id="PIRNR028739"/>
    </source>
</evidence>
<dbReference type="PIRSF" id="PIRSF028739">
    <property type="entry name" value="Folate_carrier"/>
    <property type="match status" value="1"/>
</dbReference>
<feature type="transmembrane region" description="Helical" evidence="8">
    <location>
        <begin position="427"/>
        <end position="448"/>
    </location>
</feature>
<comment type="similarity">
    <text evidence="2 7">Belongs to the reduced folate carrier (RFC) transporter (TC 2.A.48) family.</text>
</comment>
<dbReference type="InterPro" id="IPR036259">
    <property type="entry name" value="MFS_trans_sf"/>
</dbReference>
<dbReference type="NCBIfam" id="TIGR00806">
    <property type="entry name" value="rfc"/>
    <property type="match status" value="1"/>
</dbReference>
<keyword evidence="6 7" id="KW-0472">Membrane</keyword>